<evidence type="ECO:0000256" key="1">
    <source>
        <dbReference type="ARBA" id="ARBA00022737"/>
    </source>
</evidence>
<dbReference type="Proteomes" id="UP001530293">
    <property type="component" value="Unassembled WGS sequence"/>
</dbReference>
<sequence length="701" mass="76406">MASEAKAASLDGRRGSNASVSLNNNNGIQCDDDTHEVVGYQEPDIECQCQYPADDETLRRVLANDPSIAGLYLGLVLPDNDWVDRSEQLCEAIIKSVHLCKLNICNNLSPLMSTDVLKSLCRAISLNRSIQHLKMSYFDLTDVDIFPILSPFFEFNHNLRCIDISHAKNFPERIPSFISTVLQSGSSRLERIVLWSNNIGDDHAANLLNAIDSSSGLSHLSDLWLGCNSIGREGCQALGDLLENPQSKIQRLKLCGNQFDDECMGILACALVKNSTMKELDLGSQKSVTPTGWCTFSSILLSNPNCSLTTINLADNLIGDEGAISLGNSMLTTGHLKRKGVYLDLTLSKSITMAGWQGFSTCLSNNGSALIGLNLYMCNISDEMAAVIIGATVESSSLKSLKMPMIESMTAAGWIQCFRLLAESDEFTLDEFDISDNYIDDVGAAILFNLLANSTLKTLGIASNISITPAGWIACFQSLVDSDTTVKTLWLDGNNIDYEGAVLLSDLLPSFGTTHLDIHGNLLLSANGWSLFADVLLPETGSELNHLCIGNDDGNDIDDHVVTRFASALARNTSLQTLELYGVAISDRGWSALANTLCDNSSIASICNSNHTLRACWLYSDEGLPRGLFSSLLQVNSIKDKADMLRTKIIMHYFSDVGNIGIVFAHVTVTTLPDAIAWIGRDRLGYSMMCHLLRSFPSMLR</sequence>
<accession>A0ABD3MDE3</accession>
<dbReference type="SMART" id="SM00368">
    <property type="entry name" value="LRR_RI"/>
    <property type="match status" value="7"/>
</dbReference>
<evidence type="ECO:0000313" key="2">
    <source>
        <dbReference type="EMBL" id="KAL3760913.1"/>
    </source>
</evidence>
<dbReference type="PANTHER" id="PTHR24111:SF0">
    <property type="entry name" value="LEUCINE-RICH REPEAT-CONTAINING PROTEIN"/>
    <property type="match status" value="1"/>
</dbReference>
<keyword evidence="3" id="KW-1185">Reference proteome</keyword>
<organism evidence="2 3">
    <name type="scientific">Discostella pseudostelligera</name>
    <dbReference type="NCBI Taxonomy" id="259834"/>
    <lineage>
        <taxon>Eukaryota</taxon>
        <taxon>Sar</taxon>
        <taxon>Stramenopiles</taxon>
        <taxon>Ochrophyta</taxon>
        <taxon>Bacillariophyta</taxon>
        <taxon>Coscinodiscophyceae</taxon>
        <taxon>Thalassiosirophycidae</taxon>
        <taxon>Stephanodiscales</taxon>
        <taxon>Stephanodiscaceae</taxon>
        <taxon>Discostella</taxon>
    </lineage>
</organism>
<name>A0ABD3MDE3_9STRA</name>
<dbReference type="EMBL" id="JALLBG020000168">
    <property type="protein sequence ID" value="KAL3760913.1"/>
    <property type="molecule type" value="Genomic_DNA"/>
</dbReference>
<reference evidence="2 3" key="1">
    <citation type="submission" date="2024-10" db="EMBL/GenBank/DDBJ databases">
        <title>Updated reference genomes for cyclostephanoid diatoms.</title>
        <authorList>
            <person name="Roberts W.R."/>
            <person name="Alverson A.J."/>
        </authorList>
    </citation>
    <scope>NUCLEOTIDE SEQUENCE [LARGE SCALE GENOMIC DNA]</scope>
    <source>
        <strain evidence="2 3">AJA232-27</strain>
    </source>
</reference>
<dbReference type="Pfam" id="PF13516">
    <property type="entry name" value="LRR_6"/>
    <property type="match status" value="2"/>
</dbReference>
<gene>
    <name evidence="2" type="ORF">ACHAWU_009592</name>
</gene>
<comment type="caution">
    <text evidence="2">The sequence shown here is derived from an EMBL/GenBank/DDBJ whole genome shotgun (WGS) entry which is preliminary data.</text>
</comment>
<dbReference type="Gene3D" id="3.80.10.10">
    <property type="entry name" value="Ribonuclease Inhibitor"/>
    <property type="match status" value="4"/>
</dbReference>
<dbReference type="SUPFAM" id="SSF52047">
    <property type="entry name" value="RNI-like"/>
    <property type="match status" value="2"/>
</dbReference>
<dbReference type="PANTHER" id="PTHR24111">
    <property type="entry name" value="LEUCINE-RICH REPEAT-CONTAINING PROTEIN 34"/>
    <property type="match status" value="1"/>
</dbReference>
<dbReference type="InterPro" id="IPR001611">
    <property type="entry name" value="Leu-rich_rpt"/>
</dbReference>
<dbReference type="InterPro" id="IPR052201">
    <property type="entry name" value="LRR-containing_regulator"/>
</dbReference>
<evidence type="ECO:0000313" key="3">
    <source>
        <dbReference type="Proteomes" id="UP001530293"/>
    </source>
</evidence>
<keyword evidence="1" id="KW-0677">Repeat</keyword>
<dbReference type="InterPro" id="IPR032675">
    <property type="entry name" value="LRR_dom_sf"/>
</dbReference>
<proteinExistence type="predicted"/>
<dbReference type="AlphaFoldDB" id="A0ABD3MDE3"/>
<protein>
    <submittedName>
        <fullName evidence="2">Uncharacterized protein</fullName>
    </submittedName>
</protein>